<proteinExistence type="evidence at transcript level"/>
<evidence type="ECO:0000256" key="1">
    <source>
        <dbReference type="ARBA" id="ARBA00011445"/>
    </source>
</evidence>
<feature type="region of interest" description="Disordered" evidence="7">
    <location>
        <begin position="1"/>
        <end position="24"/>
    </location>
</feature>
<dbReference type="Gene3D" id="1.10.238.10">
    <property type="entry name" value="EF-hand"/>
    <property type="match status" value="2"/>
</dbReference>
<organism evidence="8">
    <name type="scientific">Aedes albopictus</name>
    <name type="common">Asian tiger mosquito</name>
    <name type="synonym">Stegomyia albopicta</name>
    <dbReference type="NCBI Taxonomy" id="7160"/>
    <lineage>
        <taxon>Eukaryota</taxon>
        <taxon>Metazoa</taxon>
        <taxon>Ecdysozoa</taxon>
        <taxon>Arthropoda</taxon>
        <taxon>Hexapoda</taxon>
        <taxon>Insecta</taxon>
        <taxon>Pterygota</taxon>
        <taxon>Neoptera</taxon>
        <taxon>Endopterygota</taxon>
        <taxon>Diptera</taxon>
        <taxon>Nematocera</taxon>
        <taxon>Culicoidea</taxon>
        <taxon>Culicidae</taxon>
        <taxon>Culicinae</taxon>
        <taxon>Aedini</taxon>
        <taxon>Aedes</taxon>
        <taxon>Stegomyia</taxon>
    </lineage>
</organism>
<dbReference type="FunFam" id="1.10.238.10:FF:000267">
    <property type="entry name" value="Myosin light chain alkali"/>
    <property type="match status" value="1"/>
</dbReference>
<keyword evidence="5" id="KW-0505">Motor protein</keyword>
<dbReference type="AlphaFoldDB" id="A0A023EIP4"/>
<sequence>MLPSSSSGSMQSLKTFSSSSSVNFSPRASKLCCSSANSIDAFDIGNALRALNLNPTLELIGKMGGTQKRGEKRVKLEEFLPIYAQVKKEKDMGCYEDFLECLKLYDKEENGTMLLAELQHSLLALGEKLTEDELENVFKDCMDPEDDDGNIPYAPFLKKMMDNMFVINLK</sequence>
<evidence type="ECO:0000256" key="2">
    <source>
        <dbReference type="ARBA" id="ARBA00019148"/>
    </source>
</evidence>
<reference evidence="8" key="1">
    <citation type="journal article" date="2014" name="PLoS Negl. Trop. Dis.">
        <title>Identification and characterization of seminal fluid proteins in the Asian tiger mosquito, Aedes albopictus.</title>
        <authorList>
            <person name="Boes K.E."/>
            <person name="Ribeiro J.M."/>
            <person name="Wong A."/>
            <person name="Harrington L.C."/>
            <person name="Wolfner M.F."/>
            <person name="Sirot L.K."/>
        </authorList>
    </citation>
    <scope>NUCLEOTIDE SEQUENCE</scope>
    <source>
        <tissue evidence="8">Reproductive organs</tissue>
    </source>
</reference>
<dbReference type="VEuPathDB" id="VectorBase:AALF019101"/>
<protein>
    <recommendedName>
        <fullName evidence="2">Myosin light chain alkali</fullName>
    </recommendedName>
</protein>
<dbReference type="VEuPathDB" id="VectorBase:AALC636_023675"/>
<accession>A0A023EIP4</accession>
<evidence type="ECO:0000256" key="4">
    <source>
        <dbReference type="ARBA" id="ARBA00023123"/>
    </source>
</evidence>
<dbReference type="VEuPathDB" id="VectorBase:AALFPA_050945"/>
<dbReference type="PANTHER" id="PTHR23048:SF33">
    <property type="entry name" value="MYOSIN LIGHT CHAIN ALKALI"/>
    <property type="match status" value="1"/>
</dbReference>
<keyword evidence="4" id="KW-0518">Myosin</keyword>
<keyword evidence="6" id="KW-0514">Muscle protein</keyword>
<dbReference type="InterPro" id="IPR050230">
    <property type="entry name" value="CALM/Myosin/TropC-like"/>
</dbReference>
<comment type="subunit">
    <text evidence="1">Myosin is a hexamer of 2 heavy chains and 4 light chains.</text>
</comment>
<evidence type="ECO:0000256" key="6">
    <source>
        <dbReference type="ARBA" id="ARBA00023179"/>
    </source>
</evidence>
<dbReference type="PANTHER" id="PTHR23048">
    <property type="entry name" value="MYOSIN LIGHT CHAIN 1, 3"/>
    <property type="match status" value="1"/>
</dbReference>
<keyword evidence="3" id="KW-0677">Repeat</keyword>
<dbReference type="SUPFAM" id="SSF47473">
    <property type="entry name" value="EF-hand"/>
    <property type="match status" value="1"/>
</dbReference>
<evidence type="ECO:0000256" key="5">
    <source>
        <dbReference type="ARBA" id="ARBA00023175"/>
    </source>
</evidence>
<evidence type="ECO:0000313" key="8">
    <source>
        <dbReference type="EMBL" id="JAC08489.1"/>
    </source>
</evidence>
<dbReference type="InterPro" id="IPR011992">
    <property type="entry name" value="EF-hand-dom_pair"/>
</dbReference>
<dbReference type="GO" id="GO:0005859">
    <property type="term" value="C:muscle myosin complex"/>
    <property type="evidence" value="ECO:0007669"/>
    <property type="project" value="TreeGrafter"/>
</dbReference>
<evidence type="ECO:0000256" key="7">
    <source>
        <dbReference type="SAM" id="MobiDB-lite"/>
    </source>
</evidence>
<name>A0A023EIP4_AEDAL</name>
<evidence type="ECO:0000256" key="3">
    <source>
        <dbReference type="ARBA" id="ARBA00022737"/>
    </source>
</evidence>
<dbReference type="EMBL" id="GAPW01005109">
    <property type="protein sequence ID" value="JAC08489.1"/>
    <property type="molecule type" value="mRNA"/>
</dbReference>